<reference evidence="1 2" key="1">
    <citation type="submission" date="2011-01" db="EMBL/GenBank/DDBJ databases">
        <authorList>
            <person name="Weinstock G."/>
            <person name="Sodergren E."/>
            <person name="Clifton S."/>
            <person name="Fulton L."/>
            <person name="Fulton B."/>
            <person name="Courtney L."/>
            <person name="Fronick C."/>
            <person name="Harrison M."/>
            <person name="Strong C."/>
            <person name="Farmer C."/>
            <person name="Delahaunty K."/>
            <person name="Markovic C."/>
            <person name="Hall O."/>
            <person name="Minx P."/>
            <person name="Tomlinson C."/>
            <person name="Mitreva M."/>
            <person name="Hou S."/>
            <person name="Chen J."/>
            <person name="Wollam A."/>
            <person name="Pepin K.H."/>
            <person name="Johnson M."/>
            <person name="Bhonagiri V."/>
            <person name="Zhang X."/>
            <person name="Suruliraj S."/>
            <person name="Warren W."/>
            <person name="Chinwalla A."/>
            <person name="Mardis E.R."/>
            <person name="Wilson R.K."/>
        </authorList>
    </citation>
    <scope>NUCLEOTIDE SEQUENCE [LARGE SCALE GENOMIC DNA]</scope>
    <source>
        <strain evidence="2">DSM 22608 / JCM 16073 / KCTC 15190 / YIT 12066</strain>
    </source>
</reference>
<accession>E8LHK7</accession>
<protein>
    <submittedName>
        <fullName evidence="1">Uncharacterized protein</fullName>
    </submittedName>
</protein>
<evidence type="ECO:0000313" key="1">
    <source>
        <dbReference type="EMBL" id="EFY08026.1"/>
    </source>
</evidence>
<comment type="caution">
    <text evidence="1">The sequence shown here is derived from an EMBL/GenBank/DDBJ whole genome shotgun (WGS) entry which is preliminary data.</text>
</comment>
<dbReference type="EMBL" id="AEVO01000007">
    <property type="protein sequence ID" value="EFY08026.1"/>
    <property type="molecule type" value="Genomic_DNA"/>
</dbReference>
<organism evidence="1 2">
    <name type="scientific">Succinatimonas hippei (strain DSM 22608 / JCM 16073 / KCTC 15190 / YIT 12066)</name>
    <dbReference type="NCBI Taxonomy" id="762983"/>
    <lineage>
        <taxon>Bacteria</taxon>
        <taxon>Pseudomonadati</taxon>
        <taxon>Pseudomonadota</taxon>
        <taxon>Gammaproteobacteria</taxon>
        <taxon>Aeromonadales</taxon>
        <taxon>Succinivibrionaceae</taxon>
        <taxon>Succinatimonas</taxon>
    </lineage>
</organism>
<gene>
    <name evidence="1" type="ORF">HMPREF9444_00180</name>
</gene>
<dbReference type="Proteomes" id="UP000018458">
    <property type="component" value="Unassembled WGS sequence"/>
</dbReference>
<dbReference type="HOGENOM" id="CLU_3206107_0_0_6"/>
<sequence length="45" mass="5066">MTAFQYILVNNVNIPACQISRQNAALNPIQQTKISCVSFFYSNLT</sequence>
<name>E8LHK7_SUCHY</name>
<proteinExistence type="predicted"/>
<keyword evidence="2" id="KW-1185">Reference proteome</keyword>
<evidence type="ECO:0000313" key="2">
    <source>
        <dbReference type="Proteomes" id="UP000018458"/>
    </source>
</evidence>
<dbReference type="AlphaFoldDB" id="E8LHK7"/>